<organism evidence="1 2">
    <name type="scientific">Noviherbaspirillum sedimenti</name>
    <dbReference type="NCBI Taxonomy" id="2320865"/>
    <lineage>
        <taxon>Bacteria</taxon>
        <taxon>Pseudomonadati</taxon>
        <taxon>Pseudomonadota</taxon>
        <taxon>Betaproteobacteria</taxon>
        <taxon>Burkholderiales</taxon>
        <taxon>Oxalobacteraceae</taxon>
        <taxon>Noviherbaspirillum</taxon>
    </lineage>
</organism>
<reference evidence="2" key="1">
    <citation type="submission" date="2018-09" db="EMBL/GenBank/DDBJ databases">
        <authorList>
            <person name="Zhu H."/>
        </authorList>
    </citation>
    <scope>NUCLEOTIDE SEQUENCE [LARGE SCALE GENOMIC DNA]</scope>
    <source>
        <strain evidence="2">K1S02-23</strain>
    </source>
</reference>
<gene>
    <name evidence="1" type="ORF">D3878_20205</name>
</gene>
<comment type="caution">
    <text evidence="1">The sequence shown here is derived from an EMBL/GenBank/DDBJ whole genome shotgun (WGS) entry which is preliminary data.</text>
</comment>
<dbReference type="RefSeq" id="WP_119787116.1">
    <property type="nucleotide sequence ID" value="NZ_QYUQ01000002.1"/>
</dbReference>
<dbReference type="EMBL" id="QYUQ01000002">
    <property type="protein sequence ID" value="RJG03627.1"/>
    <property type="molecule type" value="Genomic_DNA"/>
</dbReference>
<dbReference type="AlphaFoldDB" id="A0A3A3G557"/>
<evidence type="ECO:0000313" key="1">
    <source>
        <dbReference type="EMBL" id="RJG03627.1"/>
    </source>
</evidence>
<accession>A0A3A3G557</accession>
<proteinExistence type="predicted"/>
<evidence type="ECO:0000313" key="2">
    <source>
        <dbReference type="Proteomes" id="UP000266327"/>
    </source>
</evidence>
<dbReference type="Proteomes" id="UP000266327">
    <property type="component" value="Unassembled WGS sequence"/>
</dbReference>
<name>A0A3A3G557_9BURK</name>
<sequence length="59" mass="6827">MYRINQPSKQEVRAWLLQRRAVSRPPPDVEQIRRELAWSVMAEGDDGNRDPAQPRLAGN</sequence>
<keyword evidence="2" id="KW-1185">Reference proteome</keyword>
<dbReference type="OrthoDB" id="8759651at2"/>
<protein>
    <submittedName>
        <fullName evidence="1">Uncharacterized protein</fullName>
    </submittedName>
</protein>